<evidence type="ECO:0000256" key="2">
    <source>
        <dbReference type="ARBA" id="ARBA00022679"/>
    </source>
</evidence>
<dbReference type="AlphaFoldDB" id="A0A840ADZ7"/>
<keyword evidence="4" id="KW-1133">Transmembrane helix</keyword>
<comment type="caution">
    <text evidence="6">The sequence shown here is derived from an EMBL/GenBank/DDBJ whole genome shotgun (WGS) entry which is preliminary data.</text>
</comment>
<dbReference type="Pfam" id="PF01553">
    <property type="entry name" value="Acyltransferase"/>
    <property type="match status" value="1"/>
</dbReference>
<evidence type="ECO:0000259" key="5">
    <source>
        <dbReference type="SMART" id="SM00563"/>
    </source>
</evidence>
<keyword evidence="4" id="KW-0812">Transmembrane</keyword>
<evidence type="ECO:0000256" key="4">
    <source>
        <dbReference type="SAM" id="Phobius"/>
    </source>
</evidence>
<evidence type="ECO:0000256" key="3">
    <source>
        <dbReference type="ARBA" id="ARBA00023315"/>
    </source>
</evidence>
<keyword evidence="2 6" id="KW-0808">Transferase</keyword>
<dbReference type="PANTHER" id="PTHR10434">
    <property type="entry name" value="1-ACYL-SN-GLYCEROL-3-PHOSPHATE ACYLTRANSFERASE"/>
    <property type="match status" value="1"/>
</dbReference>
<dbReference type="PANTHER" id="PTHR10434:SF40">
    <property type="entry name" value="1-ACYL-SN-GLYCEROL-3-PHOSPHATE ACYLTRANSFERASE"/>
    <property type="match status" value="1"/>
</dbReference>
<keyword evidence="3 6" id="KW-0012">Acyltransferase</keyword>
<dbReference type="SUPFAM" id="SSF69593">
    <property type="entry name" value="Glycerol-3-phosphate (1)-acyltransferase"/>
    <property type="match status" value="1"/>
</dbReference>
<dbReference type="EMBL" id="JACIDJ010000003">
    <property type="protein sequence ID" value="MBB3898713.1"/>
    <property type="molecule type" value="Genomic_DNA"/>
</dbReference>
<evidence type="ECO:0000256" key="1">
    <source>
        <dbReference type="ARBA" id="ARBA00005189"/>
    </source>
</evidence>
<dbReference type="RefSeq" id="WP_184383804.1">
    <property type="nucleotide sequence ID" value="NZ_JACIDJ010000003.1"/>
</dbReference>
<reference evidence="6 7" key="1">
    <citation type="submission" date="2020-08" db="EMBL/GenBank/DDBJ databases">
        <title>Genomic Encyclopedia of Type Strains, Phase IV (KMG-IV): sequencing the most valuable type-strain genomes for metagenomic binning, comparative biology and taxonomic classification.</title>
        <authorList>
            <person name="Goeker M."/>
        </authorList>
    </citation>
    <scope>NUCLEOTIDE SEQUENCE [LARGE SCALE GENOMIC DNA]</scope>
    <source>
        <strain evidence="6 7">DSM 19979</strain>
    </source>
</reference>
<dbReference type="InterPro" id="IPR002123">
    <property type="entry name" value="Plipid/glycerol_acylTrfase"/>
</dbReference>
<keyword evidence="4" id="KW-0472">Membrane</keyword>
<comment type="pathway">
    <text evidence="1">Lipid metabolism.</text>
</comment>
<dbReference type="EC" id="2.3.1.51" evidence="6"/>
<dbReference type="CDD" id="cd07989">
    <property type="entry name" value="LPLAT_AGPAT-like"/>
    <property type="match status" value="1"/>
</dbReference>
<evidence type="ECO:0000313" key="6">
    <source>
        <dbReference type="EMBL" id="MBB3898713.1"/>
    </source>
</evidence>
<keyword evidence="7" id="KW-1185">Reference proteome</keyword>
<accession>A0A840ADZ7</accession>
<feature type="domain" description="Phospholipid/glycerol acyltransferase" evidence="5">
    <location>
        <begin position="72"/>
        <end position="186"/>
    </location>
</feature>
<organism evidence="6 7">
    <name type="scientific">Roseococcus suduntuyensis</name>
    <dbReference type="NCBI Taxonomy" id="455361"/>
    <lineage>
        <taxon>Bacteria</taxon>
        <taxon>Pseudomonadati</taxon>
        <taxon>Pseudomonadota</taxon>
        <taxon>Alphaproteobacteria</taxon>
        <taxon>Acetobacterales</taxon>
        <taxon>Roseomonadaceae</taxon>
        <taxon>Roseococcus</taxon>
    </lineage>
</organism>
<sequence length="229" mass="24864">MVLLRSLLFNIGFYGFTTLISLAALPLLAAPPGGMRWAMRVWARGSVAMLRFICGVRIVVEGREHLPTGGPALIAPRHESAFDTLIWITLVPDNVYVLKRELVRIPVFGWNARHAGMISVDRKAGAKAMRGLLRDAKEATAAGRQIVIFPEGTRVPPGETVPLQPGILALARATGLPVIPVATNSGRVWGKRAFLKRPGTIILRLLPPLPAQDLLPRLAACLQAEQARL</sequence>
<dbReference type="GO" id="GO:0006654">
    <property type="term" value="P:phosphatidic acid biosynthetic process"/>
    <property type="evidence" value="ECO:0007669"/>
    <property type="project" value="TreeGrafter"/>
</dbReference>
<dbReference type="Proteomes" id="UP000553193">
    <property type="component" value="Unassembled WGS sequence"/>
</dbReference>
<proteinExistence type="predicted"/>
<evidence type="ECO:0000313" key="7">
    <source>
        <dbReference type="Proteomes" id="UP000553193"/>
    </source>
</evidence>
<gene>
    <name evidence="6" type="ORF">GGQ83_002156</name>
</gene>
<feature type="transmembrane region" description="Helical" evidence="4">
    <location>
        <begin position="7"/>
        <end position="29"/>
    </location>
</feature>
<name>A0A840ADZ7_9PROT</name>
<protein>
    <submittedName>
        <fullName evidence="6">1-acyl-sn-glycerol-3-phosphate acyltransferase</fullName>
        <ecNumber evidence="6">2.3.1.51</ecNumber>
    </submittedName>
</protein>
<dbReference type="GO" id="GO:0003841">
    <property type="term" value="F:1-acylglycerol-3-phosphate O-acyltransferase activity"/>
    <property type="evidence" value="ECO:0007669"/>
    <property type="project" value="UniProtKB-EC"/>
</dbReference>
<dbReference type="SMART" id="SM00563">
    <property type="entry name" value="PlsC"/>
    <property type="match status" value="1"/>
</dbReference>